<keyword evidence="4" id="KW-0206">Cytoskeleton</keyword>
<evidence type="ECO:0000313" key="6">
    <source>
        <dbReference type="Proteomes" id="UP001152523"/>
    </source>
</evidence>
<dbReference type="GO" id="GO:0090307">
    <property type="term" value="P:mitotic spindle assembly"/>
    <property type="evidence" value="ECO:0007669"/>
    <property type="project" value="TreeGrafter"/>
</dbReference>
<accession>A0AAV0F8C1</accession>
<keyword evidence="2" id="KW-0963">Cytoplasm</keyword>
<dbReference type="EMBL" id="CAMAPF010000967">
    <property type="protein sequence ID" value="CAH9131795.1"/>
    <property type="molecule type" value="Genomic_DNA"/>
</dbReference>
<dbReference type="PANTHER" id="PTHR47970:SF12">
    <property type="entry name" value="KINESIN FAMILY MEMBER 11"/>
    <property type="match status" value="1"/>
</dbReference>
<dbReference type="GO" id="GO:0051231">
    <property type="term" value="P:spindle elongation"/>
    <property type="evidence" value="ECO:0007669"/>
    <property type="project" value="TreeGrafter"/>
</dbReference>
<reference evidence="5" key="1">
    <citation type="submission" date="2022-07" db="EMBL/GenBank/DDBJ databases">
        <authorList>
            <person name="Macas J."/>
            <person name="Novak P."/>
            <person name="Neumann P."/>
        </authorList>
    </citation>
    <scope>NUCLEOTIDE SEQUENCE</scope>
</reference>
<evidence type="ECO:0000256" key="4">
    <source>
        <dbReference type="ARBA" id="ARBA00023212"/>
    </source>
</evidence>
<sequence>MMKSTLIKDFYGEIERLKSEVYAAREKNGIYIPKERYYQEESERIKVVLKHILVGKILLLKHILKGCSLPTHKPRNVLAKIKVAVYKILLRIYPTTVIDF</sequence>
<dbReference type="PANTHER" id="PTHR47970">
    <property type="entry name" value="KINESIN-LIKE PROTEIN KIF11"/>
    <property type="match status" value="1"/>
</dbReference>
<evidence type="ECO:0000256" key="3">
    <source>
        <dbReference type="ARBA" id="ARBA00023175"/>
    </source>
</evidence>
<gene>
    <name evidence="5" type="ORF">CEPIT_LOCUS31671</name>
</gene>
<dbReference type="GO" id="GO:0072686">
    <property type="term" value="C:mitotic spindle"/>
    <property type="evidence" value="ECO:0007669"/>
    <property type="project" value="TreeGrafter"/>
</dbReference>
<evidence type="ECO:0000256" key="1">
    <source>
        <dbReference type="ARBA" id="ARBA00004245"/>
    </source>
</evidence>
<organism evidence="5 6">
    <name type="scientific">Cuscuta epithymum</name>
    <dbReference type="NCBI Taxonomy" id="186058"/>
    <lineage>
        <taxon>Eukaryota</taxon>
        <taxon>Viridiplantae</taxon>
        <taxon>Streptophyta</taxon>
        <taxon>Embryophyta</taxon>
        <taxon>Tracheophyta</taxon>
        <taxon>Spermatophyta</taxon>
        <taxon>Magnoliopsida</taxon>
        <taxon>eudicotyledons</taxon>
        <taxon>Gunneridae</taxon>
        <taxon>Pentapetalae</taxon>
        <taxon>asterids</taxon>
        <taxon>lamiids</taxon>
        <taxon>Solanales</taxon>
        <taxon>Convolvulaceae</taxon>
        <taxon>Cuscuteae</taxon>
        <taxon>Cuscuta</taxon>
        <taxon>Cuscuta subgen. Cuscuta</taxon>
    </lineage>
</organism>
<proteinExistence type="predicted"/>
<keyword evidence="3" id="KW-0505">Motor protein</keyword>
<evidence type="ECO:0000313" key="5">
    <source>
        <dbReference type="EMBL" id="CAH9131795.1"/>
    </source>
</evidence>
<evidence type="ECO:0000256" key="2">
    <source>
        <dbReference type="ARBA" id="ARBA00022490"/>
    </source>
</evidence>
<keyword evidence="6" id="KW-1185">Reference proteome</keyword>
<name>A0AAV0F8C1_9ASTE</name>
<dbReference type="GO" id="GO:0008574">
    <property type="term" value="F:plus-end-directed microtubule motor activity"/>
    <property type="evidence" value="ECO:0007669"/>
    <property type="project" value="TreeGrafter"/>
</dbReference>
<dbReference type="Proteomes" id="UP001152523">
    <property type="component" value="Unassembled WGS sequence"/>
</dbReference>
<dbReference type="AlphaFoldDB" id="A0AAV0F8C1"/>
<dbReference type="GO" id="GO:0005876">
    <property type="term" value="C:spindle microtubule"/>
    <property type="evidence" value="ECO:0007669"/>
    <property type="project" value="TreeGrafter"/>
</dbReference>
<dbReference type="InterPro" id="IPR047149">
    <property type="entry name" value="KIF11-like"/>
</dbReference>
<comment type="caution">
    <text evidence="5">The sequence shown here is derived from an EMBL/GenBank/DDBJ whole genome shotgun (WGS) entry which is preliminary data.</text>
</comment>
<comment type="subcellular location">
    <subcellularLocation>
        <location evidence="1">Cytoplasm</location>
        <location evidence="1">Cytoskeleton</location>
    </subcellularLocation>
</comment>
<protein>
    <submittedName>
        <fullName evidence="5">Uncharacterized protein</fullName>
    </submittedName>
</protein>